<evidence type="ECO:0000313" key="2">
    <source>
        <dbReference type="EMBL" id="CAH2048791.1"/>
    </source>
</evidence>
<feature type="region of interest" description="Disordered" evidence="1">
    <location>
        <begin position="93"/>
        <end position="129"/>
    </location>
</feature>
<evidence type="ECO:0000313" key="3">
    <source>
        <dbReference type="Proteomes" id="UP000837857"/>
    </source>
</evidence>
<protein>
    <submittedName>
        <fullName evidence="2">Uncharacterized protein</fullName>
    </submittedName>
</protein>
<organism evidence="2 3">
    <name type="scientific">Iphiclides podalirius</name>
    <name type="common">scarce swallowtail</name>
    <dbReference type="NCBI Taxonomy" id="110791"/>
    <lineage>
        <taxon>Eukaryota</taxon>
        <taxon>Metazoa</taxon>
        <taxon>Ecdysozoa</taxon>
        <taxon>Arthropoda</taxon>
        <taxon>Hexapoda</taxon>
        <taxon>Insecta</taxon>
        <taxon>Pterygota</taxon>
        <taxon>Neoptera</taxon>
        <taxon>Endopterygota</taxon>
        <taxon>Lepidoptera</taxon>
        <taxon>Glossata</taxon>
        <taxon>Ditrysia</taxon>
        <taxon>Papilionoidea</taxon>
        <taxon>Papilionidae</taxon>
        <taxon>Papilioninae</taxon>
        <taxon>Iphiclides</taxon>
    </lineage>
</organism>
<name>A0ABN8I4R0_9NEOP</name>
<sequence length="688" mass="77578">MLQTTVELRCEAGPAPFVLRPYAGLYNPFSHGCSVLCNHPADTDAKEFVRRAKEAWALEGKTHNFQEDLSKIQDDKEKNRTPHDIVTEDMFRRYTETDSRPLTPAPTLASGKSRGSRRCLTPDQPRQKTTIVLDLRRSHSQETLYYRGYGTSELTAGHSATNDRSTLPSLNLSESGHDRLVTVQCEHLPPIASPLVLSKRDLPAKEPLSVRTARKEIRNTKKYKATKQNARKSQAVRSCDCTSLHLSRVVIESGSKKRRRFPPNAVTAVTSCDPTSTNRRIKLPNVQVKSKAPKNEKSVEREDFFSNLENQLKALNLSKTVKSKKNDMPASQRSKGDKDSNSSNRTENAHGEDIGGGEVRRRGKRRRKVRGGSDRLTSAGLAAQAQQDPETQIAGIGTNSHNASSRGSIAIAEDVPLPLIVKPVAACNADSFLEGDILKYLHREVDEEAIETEFDTKRRYVLQEALRTRGSRPPGPEMMNLLRELQVSSVSLSDWLHIPRVFSRQNGRFGLPIDTYELEALSPMLYAARFVTVKKSKQLLYLTVLRKFTPQGYRMPIKDIDEGLILMMGGILNKEHVNQFKAIMEWDSYTEGDNIPDEIKLTLLDEEYKAQFPSQDVDSEKSDLKTIKYRTWCGLCAICERMYGRFPPREKDPPDGMELSDFTMIETKLSVLKVHSSLIEILNVIRVR</sequence>
<reference evidence="2" key="1">
    <citation type="submission" date="2022-03" db="EMBL/GenBank/DDBJ databases">
        <authorList>
            <person name="Martin H S."/>
        </authorList>
    </citation>
    <scope>NUCLEOTIDE SEQUENCE</scope>
</reference>
<dbReference type="PANTHER" id="PTHR36696:SF1">
    <property type="entry name" value="EF-HAND DOMAIN-CONTAINING PROTEIN"/>
    <property type="match status" value="1"/>
</dbReference>
<accession>A0ABN8I4R0</accession>
<feature type="region of interest" description="Disordered" evidence="1">
    <location>
        <begin position="254"/>
        <end position="302"/>
    </location>
</feature>
<feature type="non-terminal residue" evidence="2">
    <location>
        <position position="1"/>
    </location>
</feature>
<feature type="region of interest" description="Disordered" evidence="1">
    <location>
        <begin position="316"/>
        <end position="404"/>
    </location>
</feature>
<dbReference type="EMBL" id="OW152830">
    <property type="protein sequence ID" value="CAH2048791.1"/>
    <property type="molecule type" value="Genomic_DNA"/>
</dbReference>
<dbReference type="PANTHER" id="PTHR36696">
    <property type="entry name" value="AGAP012002-PA"/>
    <property type="match status" value="1"/>
</dbReference>
<feature type="compositionally biased region" description="Basic residues" evidence="1">
    <location>
        <begin position="361"/>
        <end position="370"/>
    </location>
</feature>
<feature type="compositionally biased region" description="Basic and acidic residues" evidence="1">
    <location>
        <begin position="293"/>
        <end position="302"/>
    </location>
</feature>
<evidence type="ECO:0000256" key="1">
    <source>
        <dbReference type="SAM" id="MobiDB-lite"/>
    </source>
</evidence>
<dbReference type="Proteomes" id="UP000837857">
    <property type="component" value="Chromosome 18"/>
</dbReference>
<feature type="compositionally biased region" description="Polar residues" evidence="1">
    <location>
        <begin position="267"/>
        <end position="278"/>
    </location>
</feature>
<proteinExistence type="predicted"/>
<keyword evidence="3" id="KW-1185">Reference proteome</keyword>
<gene>
    <name evidence="2" type="ORF">IPOD504_LOCUS6377</name>
</gene>